<gene>
    <name evidence="1" type="ordered locus">BMULJ_03806</name>
</gene>
<reference evidence="1 2" key="1">
    <citation type="submission" date="2007-04" db="EMBL/GenBank/DDBJ databases">
        <title>Complete genome sequence of Burkholderia multivorans ATCC 17616.</title>
        <authorList>
            <person name="Ohtsubo Y."/>
            <person name="Yamashita A."/>
            <person name="Kurokawa K."/>
            <person name="Takami H."/>
            <person name="Yuhara S."/>
            <person name="Nishiyama E."/>
            <person name="Endo R."/>
            <person name="Miyazaki R."/>
            <person name="Ono A."/>
            <person name="Yano K."/>
            <person name="Ito M."/>
            <person name="Sota M."/>
            <person name="Yuji N."/>
            <person name="Hattori M."/>
            <person name="Tsuda M."/>
        </authorList>
    </citation>
    <scope>NUCLEOTIDE SEQUENCE [LARGE SCALE GENOMIC DNA]</scope>
    <source>
        <strain evidence="2">ATCC 17616 / 249</strain>
    </source>
</reference>
<dbReference type="Gene3D" id="3.20.20.60">
    <property type="entry name" value="Phosphoenolpyruvate-binding domains"/>
    <property type="match status" value="1"/>
</dbReference>
<dbReference type="GO" id="GO:0003824">
    <property type="term" value="F:catalytic activity"/>
    <property type="evidence" value="ECO:0007669"/>
    <property type="project" value="InterPro"/>
</dbReference>
<sequence length="131" mass="14927">MCHRAALRRLAAWSARFAKIPDATLVYNNSPSFGWTPNFCRQAYEAMKVEGKDVLAYERGRLMSVDTIRPHWRSCHSNSPLAARDRVFWLESAFATALSENRPARARLPRENPGHPRCCMQRGATISCAYK</sequence>
<dbReference type="Proteomes" id="UP000008815">
    <property type="component" value="Chromosome 2"/>
</dbReference>
<organism evidence="1 2">
    <name type="scientific">Burkholderia multivorans (strain ATCC 17616 / 249)</name>
    <dbReference type="NCBI Taxonomy" id="395019"/>
    <lineage>
        <taxon>Bacteria</taxon>
        <taxon>Pseudomonadati</taxon>
        <taxon>Pseudomonadota</taxon>
        <taxon>Betaproteobacteria</taxon>
        <taxon>Burkholderiales</taxon>
        <taxon>Burkholderiaceae</taxon>
        <taxon>Burkholderia</taxon>
        <taxon>Burkholderia cepacia complex</taxon>
    </lineage>
</organism>
<dbReference type="InterPro" id="IPR040442">
    <property type="entry name" value="Pyrv_kinase-like_dom_sf"/>
</dbReference>
<keyword evidence="2" id="KW-1185">Reference proteome</keyword>
<name>A0A0H3KKW1_BURM1</name>
<accession>A0A0H3KKW1</accession>
<protein>
    <submittedName>
        <fullName evidence="1">Uncharacterized protein</fullName>
    </submittedName>
</protein>
<dbReference type="EMBL" id="AP009386">
    <property type="protein sequence ID" value="BAG45666.1"/>
    <property type="molecule type" value="Genomic_DNA"/>
</dbReference>
<evidence type="ECO:0000313" key="1">
    <source>
        <dbReference type="EMBL" id="BAG45666.1"/>
    </source>
</evidence>
<dbReference type="InterPro" id="IPR015813">
    <property type="entry name" value="Pyrv/PenolPyrv_kinase-like_dom"/>
</dbReference>
<dbReference type="KEGG" id="bmj:BMULJ_03806"/>
<dbReference type="AlphaFoldDB" id="A0A0H3KKW1"/>
<dbReference type="STRING" id="395019.BMULJ_03806"/>
<dbReference type="HOGENOM" id="CLU_1923632_0_0_4"/>
<proteinExistence type="predicted"/>
<dbReference type="SUPFAM" id="SSF51621">
    <property type="entry name" value="Phosphoenolpyruvate/pyruvate domain"/>
    <property type="match status" value="1"/>
</dbReference>
<evidence type="ECO:0000313" key="2">
    <source>
        <dbReference type="Proteomes" id="UP000008815"/>
    </source>
</evidence>